<dbReference type="OMA" id="FVACKEF"/>
<feature type="domain" description="Dilute" evidence="11">
    <location>
        <begin position="1073"/>
        <end position="1378"/>
    </location>
</feature>
<dbReference type="SMART" id="SM00242">
    <property type="entry name" value="MYSc"/>
    <property type="match status" value="1"/>
</dbReference>
<evidence type="ECO:0000256" key="5">
    <source>
        <dbReference type="ARBA" id="ARBA00023054"/>
    </source>
</evidence>
<keyword evidence="4" id="KW-0112">Calmodulin-binding</keyword>
<comment type="caution">
    <text evidence="9">Lacks conserved residue(s) required for the propagation of feature annotation.</text>
</comment>
<dbReference type="Gene3D" id="1.10.10.820">
    <property type="match status" value="1"/>
</dbReference>
<dbReference type="InterPro" id="IPR000048">
    <property type="entry name" value="IQ_motif_EF-hand-BS"/>
</dbReference>
<reference evidence="15" key="1">
    <citation type="journal article" date="2017" name="Nat. Commun.">
        <title>The asparagus genome sheds light on the origin and evolution of a young Y chromosome.</title>
        <authorList>
            <person name="Harkess A."/>
            <person name="Zhou J."/>
            <person name="Xu C."/>
            <person name="Bowers J.E."/>
            <person name="Van der Hulst R."/>
            <person name="Ayyampalayam S."/>
            <person name="Mercati F."/>
            <person name="Riccardi P."/>
            <person name="McKain M.R."/>
            <person name="Kakrana A."/>
            <person name="Tang H."/>
            <person name="Ray J."/>
            <person name="Groenendijk J."/>
            <person name="Arikit S."/>
            <person name="Mathioni S.M."/>
            <person name="Nakano M."/>
            <person name="Shan H."/>
            <person name="Telgmann-Rauber A."/>
            <person name="Kanno A."/>
            <person name="Yue Z."/>
            <person name="Chen H."/>
            <person name="Li W."/>
            <person name="Chen Y."/>
            <person name="Xu X."/>
            <person name="Zhang Y."/>
            <person name="Luo S."/>
            <person name="Chen H."/>
            <person name="Gao J."/>
            <person name="Mao Z."/>
            <person name="Pires J.C."/>
            <person name="Luo M."/>
            <person name="Kudrna D."/>
            <person name="Wing R.A."/>
            <person name="Meyers B.C."/>
            <person name="Yi K."/>
            <person name="Kong H."/>
            <person name="Lavrijsen P."/>
            <person name="Sunseri F."/>
            <person name="Falavigna A."/>
            <person name="Ye Y."/>
            <person name="Leebens-Mack J.H."/>
            <person name="Chen G."/>
        </authorList>
    </citation>
    <scope>NUCLEOTIDE SEQUENCE [LARGE SCALE GENOMIC DNA]</scope>
    <source>
        <strain evidence="15">cv. DH0086</strain>
    </source>
</reference>
<dbReference type="Proteomes" id="UP000243459">
    <property type="component" value="Chromosome 3"/>
</dbReference>
<keyword evidence="2" id="KW-0547">Nucleotide-binding</keyword>
<dbReference type="InterPro" id="IPR037975">
    <property type="entry name" value="MyosinXI_CBD"/>
</dbReference>
<evidence type="ECO:0000256" key="6">
    <source>
        <dbReference type="ARBA" id="ARBA00023123"/>
    </source>
</evidence>
<feature type="domain" description="Myosin N-terminal SH3-like" evidence="13">
    <location>
        <begin position="4"/>
        <end position="53"/>
    </location>
</feature>
<keyword evidence="6 9" id="KW-0518">Myosin</keyword>
<dbReference type="PANTHER" id="PTHR13140">
    <property type="entry name" value="MYOSIN"/>
    <property type="match status" value="1"/>
</dbReference>
<dbReference type="InterPro" id="IPR002710">
    <property type="entry name" value="Dilute_dom"/>
</dbReference>
<dbReference type="GO" id="GO:0051015">
    <property type="term" value="F:actin filament binding"/>
    <property type="evidence" value="ECO:0007669"/>
    <property type="project" value="TreeGrafter"/>
</dbReference>
<evidence type="ECO:0000256" key="3">
    <source>
        <dbReference type="ARBA" id="ARBA00022840"/>
    </source>
</evidence>
<accession>A0A5P1FDV4</accession>
<keyword evidence="8 9" id="KW-0009">Actin-binding</keyword>
<dbReference type="PANTHER" id="PTHR13140:SF781">
    <property type="entry name" value="MYOSIN-15"/>
    <property type="match status" value="1"/>
</dbReference>
<evidence type="ECO:0000256" key="10">
    <source>
        <dbReference type="SAM" id="Coils"/>
    </source>
</evidence>
<evidence type="ECO:0000256" key="2">
    <source>
        <dbReference type="ARBA" id="ARBA00022741"/>
    </source>
</evidence>
<comment type="similarity">
    <text evidence="9">Belongs to the TRAFAC class myosin-kinesin ATPase superfamily. Myosin family.</text>
</comment>
<dbReference type="SMART" id="SM01132">
    <property type="entry name" value="DIL"/>
    <property type="match status" value="1"/>
</dbReference>
<evidence type="ECO:0000313" key="14">
    <source>
        <dbReference type="EMBL" id="ONK75079.1"/>
    </source>
</evidence>
<dbReference type="GO" id="GO:0005737">
    <property type="term" value="C:cytoplasm"/>
    <property type="evidence" value="ECO:0007669"/>
    <property type="project" value="TreeGrafter"/>
</dbReference>
<dbReference type="Gene3D" id="1.20.120.720">
    <property type="entry name" value="Myosin VI head, motor domain, U50 subdomain"/>
    <property type="match status" value="1"/>
</dbReference>
<evidence type="ECO:0000256" key="9">
    <source>
        <dbReference type="PROSITE-ProRule" id="PRU00782"/>
    </source>
</evidence>
<keyword evidence="5 10" id="KW-0175">Coiled coil</keyword>
<feature type="domain" description="Myosin motor" evidence="12">
    <location>
        <begin position="58"/>
        <end position="626"/>
    </location>
</feature>
<dbReference type="PROSITE" id="PS51126">
    <property type="entry name" value="DILUTE"/>
    <property type="match status" value="1"/>
</dbReference>
<sequence length="1436" mass="163936">MSLKKGSAVWVEDKGRLWEEAEVIDIKDQIAVVEISNGKKIKTEVERLLLRDPDADYAGVDDMTKLTYLNEPGVLYNLERRYSLNEIYTYTGSILIAVNPFTNIPHLYNGHMMEQYKNAQFGELSPHVFAIADASYSGPVNRPSNRKTTDSAMCGCNVRDAERYGLGTPGNFYYLNQSKMYELDGVSSAEEYMRTRRAMDVVGISTVKQEAVFRTLAAILHLGNIEFSPGSEHDSSVIKNEKSSYHLQMAANLFMCDMNLLLSTLCSRSITTREGIIMKALDCAAAAASRDALAKTVYARMFDWLVETINTSVGQDRNSRVQIGVLDIYGFECFKNNSFEQFCINFANEKLQQHFNEHVFKKEQEEYKKEKINWSYIEFVDNQDVLDLIEKKPIGIISLLDEACMFPKSTHEAFSMKLFQSFPAHPRLEKVKFSQTDFTLSHYAGKVAYQTLTFLDKNRDYIVVEHCNLLSSSKCSFIAEIFTKLPEEPSKSSYKFSSVASRFKQQLQALMETLKSTKPHYVRCIKPNSVNYAQKFDNQSVLQQLRCGGVLEAIRISLAGYPTRRTYSDFVDRFGILALELMDGRLDEKALTERIIQKLKLNNFQLGRTKVFLRAGQIAVLDSQRNVVLDNASRIVQCCFRKFFARKEFILTKRAAVTLQSCCRGYLDRKIYVIKRQDVAVLFIQKHARRWLLQKNFIHVCSATLVIQSSIRSYVTRQRFISLMKHRAAIRIQAWWRMCIAGAVFERYRRVTVSVQCAWRCKAAKKTLRKLKVAASEAGALREVKNKLENDLEDLTLRLTLEKRLRVACEESKIVEVSKLQTALQSMHMELDATKVAYSHELDKNNTLLDQLDLSAKDNAMLLNTLEKLNKDNLFLKNTLESIAKRNQEMEHELSNTQKCHEDTVDKLQNVESRCSLLQQNLHKLEKKLSSLEDENHTLRQKSLHLSPRSNQTGFVKHFSEVLHLSPRNNQTGVVSPFSENYSVAPVLSNINQRPLLESSTPSITLFQLQHSLSDSRRSRMTFERHEECNELLQKCIKENLGFKDGKPIAACIIYKCLLHWHAFEAERTAIFDYVIEAINNVLKVDTERDILPYWLSNASALLCLLLRNLRSNGFPSTPPRQAEASKGLGGSIIQGGRIMHGITSHKHSTSDDSLSHVDARYPAMLFKQQLTACLEKIFGLIRDNLKKEISPLLSLCIQAPKSSRGATGRTSKSPEGAVQQPLTNHWDHIIKFLDSFMDRLHKNYVPSFFVRKLITQVFSFINIQLFNSLLLRRECCTFSNGEYVKSGLAILEKWIADATVEFAGTSLQELNYIRQAVGFLILHQKRKKSLEDITKNLCSELSVRQIYRICTMYWDDKYSTHSVSNEVVATMRDMVNKDSQSLASNSFLLDDDLSIPFSTEDLAKAVPVVDPGDVELPSSLRRLPSAMFLVHPIEL</sequence>
<dbReference type="PROSITE" id="PS50096">
    <property type="entry name" value="IQ"/>
    <property type="match status" value="2"/>
</dbReference>
<name>A0A5P1FDV4_ASPOF</name>
<proteinExistence type="inferred from homology"/>
<dbReference type="GO" id="GO:0000146">
    <property type="term" value="F:microfilament motor activity"/>
    <property type="evidence" value="ECO:0007669"/>
    <property type="project" value="TreeGrafter"/>
</dbReference>
<evidence type="ECO:0000259" key="13">
    <source>
        <dbReference type="PROSITE" id="PS51844"/>
    </source>
</evidence>
<keyword evidence="1" id="KW-0677">Repeat</keyword>
<dbReference type="InterPro" id="IPR004009">
    <property type="entry name" value="SH3_Myosin"/>
</dbReference>
<keyword evidence="3" id="KW-0067">ATP-binding</keyword>
<evidence type="ECO:0000256" key="1">
    <source>
        <dbReference type="ARBA" id="ARBA00022737"/>
    </source>
</evidence>
<evidence type="ECO:0000256" key="4">
    <source>
        <dbReference type="ARBA" id="ARBA00022860"/>
    </source>
</evidence>
<evidence type="ECO:0000313" key="15">
    <source>
        <dbReference type="Proteomes" id="UP000243459"/>
    </source>
</evidence>
<dbReference type="InterPro" id="IPR027417">
    <property type="entry name" value="P-loop_NTPase"/>
</dbReference>
<dbReference type="GO" id="GO:0016459">
    <property type="term" value="C:myosin complex"/>
    <property type="evidence" value="ECO:0007669"/>
    <property type="project" value="UniProtKB-KW"/>
</dbReference>
<dbReference type="GO" id="GO:0030048">
    <property type="term" value="P:actin filament-based movement"/>
    <property type="evidence" value="ECO:0007669"/>
    <property type="project" value="UniProtKB-ARBA"/>
</dbReference>
<feature type="region of interest" description="Actin-binding" evidence="9">
    <location>
        <begin position="507"/>
        <end position="529"/>
    </location>
</feature>
<evidence type="ECO:0008006" key="16">
    <source>
        <dbReference type="Google" id="ProtNLM"/>
    </source>
</evidence>
<evidence type="ECO:0000259" key="12">
    <source>
        <dbReference type="PROSITE" id="PS51456"/>
    </source>
</evidence>
<evidence type="ECO:0000259" key="11">
    <source>
        <dbReference type="PROSITE" id="PS51126"/>
    </source>
</evidence>
<dbReference type="InterPro" id="IPR001609">
    <property type="entry name" value="Myosin_head_motor_dom-like"/>
</dbReference>
<dbReference type="GO" id="GO:0007015">
    <property type="term" value="P:actin filament organization"/>
    <property type="evidence" value="ECO:0007669"/>
    <property type="project" value="InterPro"/>
</dbReference>
<dbReference type="Gene3D" id="1.20.58.530">
    <property type="match status" value="1"/>
</dbReference>
<feature type="coiled-coil region" evidence="10">
    <location>
        <begin position="771"/>
        <end position="805"/>
    </location>
</feature>
<keyword evidence="7" id="KW-0505">Motor protein</keyword>
<dbReference type="GO" id="GO:0016020">
    <property type="term" value="C:membrane"/>
    <property type="evidence" value="ECO:0007669"/>
    <property type="project" value="TreeGrafter"/>
</dbReference>
<protein>
    <recommendedName>
        <fullName evidence="16">Myosin motor domain-containing protein</fullName>
    </recommendedName>
</protein>
<dbReference type="EMBL" id="CM007383">
    <property type="protein sequence ID" value="ONK75079.1"/>
    <property type="molecule type" value="Genomic_DNA"/>
</dbReference>
<evidence type="ECO:0000256" key="7">
    <source>
        <dbReference type="ARBA" id="ARBA00023175"/>
    </source>
</evidence>
<dbReference type="GO" id="GO:0005516">
    <property type="term" value="F:calmodulin binding"/>
    <property type="evidence" value="ECO:0007669"/>
    <property type="project" value="UniProtKB-KW"/>
</dbReference>
<keyword evidence="15" id="KW-1185">Reference proteome</keyword>
<dbReference type="Pfam" id="PF01843">
    <property type="entry name" value="DIL"/>
    <property type="match status" value="1"/>
</dbReference>
<dbReference type="Gene3D" id="1.20.5.190">
    <property type="match status" value="3"/>
</dbReference>
<dbReference type="Pfam" id="PF00063">
    <property type="entry name" value="Myosin_head"/>
    <property type="match status" value="2"/>
</dbReference>
<dbReference type="SUPFAM" id="SSF52540">
    <property type="entry name" value="P-loop containing nucleoside triphosphate hydrolases"/>
    <property type="match status" value="2"/>
</dbReference>
<dbReference type="Gene3D" id="6.20.240.20">
    <property type="match status" value="1"/>
</dbReference>
<dbReference type="CDD" id="cd15475">
    <property type="entry name" value="MyosinXI_CBD"/>
    <property type="match status" value="1"/>
</dbReference>
<dbReference type="Gramene" id="ONK75079">
    <property type="protein sequence ID" value="ONK75079"/>
    <property type="gene ID" value="A4U43_C03F13100"/>
</dbReference>
<dbReference type="Gene3D" id="3.40.850.10">
    <property type="entry name" value="Kinesin motor domain"/>
    <property type="match status" value="2"/>
</dbReference>
<evidence type="ECO:0000256" key="8">
    <source>
        <dbReference type="ARBA" id="ARBA00023203"/>
    </source>
</evidence>
<organism evidence="14 15">
    <name type="scientific">Asparagus officinalis</name>
    <name type="common">Garden asparagus</name>
    <dbReference type="NCBI Taxonomy" id="4686"/>
    <lineage>
        <taxon>Eukaryota</taxon>
        <taxon>Viridiplantae</taxon>
        <taxon>Streptophyta</taxon>
        <taxon>Embryophyta</taxon>
        <taxon>Tracheophyta</taxon>
        <taxon>Spermatophyta</taxon>
        <taxon>Magnoliopsida</taxon>
        <taxon>Liliopsida</taxon>
        <taxon>Asparagales</taxon>
        <taxon>Asparagaceae</taxon>
        <taxon>Asparagoideae</taxon>
        <taxon>Asparagus</taxon>
    </lineage>
</organism>
<dbReference type="Pfam" id="PF00612">
    <property type="entry name" value="IQ"/>
    <property type="match status" value="3"/>
</dbReference>
<dbReference type="SMART" id="SM00015">
    <property type="entry name" value="IQ"/>
    <property type="match status" value="5"/>
</dbReference>
<gene>
    <name evidence="14" type="ORF">A4U43_C03F13100</name>
</gene>
<dbReference type="InterPro" id="IPR036961">
    <property type="entry name" value="Kinesin_motor_dom_sf"/>
</dbReference>
<dbReference type="GO" id="GO:0005524">
    <property type="term" value="F:ATP binding"/>
    <property type="evidence" value="ECO:0007669"/>
    <property type="project" value="UniProtKB-KW"/>
</dbReference>
<dbReference type="PROSITE" id="PS51844">
    <property type="entry name" value="SH3_LIKE"/>
    <property type="match status" value="1"/>
</dbReference>
<dbReference type="PROSITE" id="PS51456">
    <property type="entry name" value="MYOSIN_MOTOR"/>
    <property type="match status" value="1"/>
</dbReference>
<feature type="coiled-coil region" evidence="10">
    <location>
        <begin position="866"/>
        <end position="942"/>
    </location>
</feature>